<dbReference type="Proteomes" id="UP000046393">
    <property type="component" value="Unplaced"/>
</dbReference>
<comment type="pathway">
    <text evidence="2 9">Protein modification; eIF5A hypusination.</text>
</comment>
<accession>A0A158R450</accession>
<organism evidence="10 11">
    <name type="scientific">Syphacia muris</name>
    <dbReference type="NCBI Taxonomy" id="451379"/>
    <lineage>
        <taxon>Eukaryota</taxon>
        <taxon>Metazoa</taxon>
        <taxon>Ecdysozoa</taxon>
        <taxon>Nematoda</taxon>
        <taxon>Chromadorea</taxon>
        <taxon>Rhabditida</taxon>
        <taxon>Spirurina</taxon>
        <taxon>Oxyuridomorpha</taxon>
        <taxon>Oxyuroidea</taxon>
        <taxon>Oxyuridae</taxon>
        <taxon>Syphacia</taxon>
    </lineage>
</organism>
<dbReference type="WBParaSite" id="SMUV_0000239601-mRNA-1">
    <property type="protein sequence ID" value="SMUV_0000239601-mRNA-1"/>
    <property type="gene ID" value="SMUV_0000239601"/>
</dbReference>
<proteinExistence type="inferred from homology"/>
<dbReference type="AlphaFoldDB" id="A0A158R450"/>
<keyword evidence="10" id="KW-1185">Reference proteome</keyword>
<reference evidence="11" key="1">
    <citation type="submission" date="2016-04" db="UniProtKB">
        <authorList>
            <consortium name="WormBaseParasite"/>
        </authorList>
    </citation>
    <scope>IDENTIFICATION</scope>
</reference>
<evidence type="ECO:0000256" key="5">
    <source>
        <dbReference type="ARBA" id="ARBA00023002"/>
    </source>
</evidence>
<dbReference type="PRINTS" id="PR01716">
    <property type="entry name" value="DEATHASSOCP3"/>
</dbReference>
<keyword evidence="8 9" id="KW-0386">Hypusine biosynthesis</keyword>
<dbReference type="Pfam" id="PF13646">
    <property type="entry name" value="HEAT_2"/>
    <property type="match status" value="1"/>
</dbReference>
<feature type="binding site" evidence="9">
    <location>
        <position position="236"/>
    </location>
    <ligand>
        <name>Fe cation</name>
        <dbReference type="ChEBI" id="CHEBI:24875"/>
        <label>2</label>
    </ligand>
</feature>
<evidence type="ECO:0000256" key="8">
    <source>
        <dbReference type="ARBA" id="ARBA00023256"/>
    </source>
</evidence>
<evidence type="ECO:0000256" key="6">
    <source>
        <dbReference type="ARBA" id="ARBA00023004"/>
    </source>
</evidence>
<feature type="binding site" evidence="9">
    <location>
        <position position="114"/>
    </location>
    <ligand>
        <name>Fe cation</name>
        <dbReference type="ChEBI" id="CHEBI:24875"/>
        <label>1</label>
    </ligand>
</feature>
<dbReference type="PANTHER" id="PTHR12697:SF5">
    <property type="entry name" value="DEOXYHYPUSINE HYDROXYLASE"/>
    <property type="match status" value="1"/>
</dbReference>
<dbReference type="SMART" id="SM00567">
    <property type="entry name" value="EZ_HEAT"/>
    <property type="match status" value="6"/>
</dbReference>
<evidence type="ECO:0000313" key="11">
    <source>
        <dbReference type="WBParaSite" id="SMUV_0000239601-mRNA-1"/>
    </source>
</evidence>
<feature type="binding site" evidence="9">
    <location>
        <position position="113"/>
    </location>
    <ligand>
        <name>Fe cation</name>
        <dbReference type="ChEBI" id="CHEBI:24875"/>
        <label>1</label>
    </ligand>
</feature>
<feature type="binding site" evidence="9">
    <location>
        <position position="269"/>
    </location>
    <ligand>
        <name>Fe cation</name>
        <dbReference type="ChEBI" id="CHEBI:24875"/>
        <label>2</label>
    </ligand>
</feature>
<dbReference type="Gene3D" id="1.25.10.10">
    <property type="entry name" value="Leucine-rich Repeat Variant"/>
    <property type="match status" value="2"/>
</dbReference>
<dbReference type="UniPathway" id="UPA00354"/>
<dbReference type="GO" id="GO:0015935">
    <property type="term" value="C:small ribosomal subunit"/>
    <property type="evidence" value="ECO:0007669"/>
    <property type="project" value="InterPro"/>
</dbReference>
<dbReference type="InterPro" id="IPR027517">
    <property type="entry name" value="Deoxyhypusine_hydroxylase"/>
</dbReference>
<dbReference type="SUPFAM" id="SSF48371">
    <property type="entry name" value="ARM repeat"/>
    <property type="match status" value="1"/>
</dbReference>
<protein>
    <recommendedName>
        <fullName evidence="9">Deoxyhypusine hydroxylase</fullName>
        <shortName evidence="9">DOHH</shortName>
        <ecNumber evidence="9">1.14.99.29</ecNumber>
    </recommendedName>
    <alternativeName>
        <fullName evidence="9">Deoxyhypusine dioxygenase</fullName>
    </alternativeName>
    <alternativeName>
        <fullName evidence="9">Deoxyhypusine monooxygenase</fullName>
    </alternativeName>
</protein>
<dbReference type="InterPro" id="IPR004155">
    <property type="entry name" value="PBS_lyase_HEAT"/>
</dbReference>
<keyword evidence="3 9" id="KW-0479">Metal-binding</keyword>
<evidence type="ECO:0000256" key="1">
    <source>
        <dbReference type="ARBA" id="ARBA00000068"/>
    </source>
</evidence>
<name>A0A158R450_9BILA</name>
<dbReference type="EC" id="1.14.99.29" evidence="9"/>
<dbReference type="HAMAP" id="MF_03101">
    <property type="entry name" value="Deoxyhypusine_hydroxylase"/>
    <property type="match status" value="1"/>
</dbReference>
<dbReference type="InterPro" id="IPR011989">
    <property type="entry name" value="ARM-like"/>
</dbReference>
<comment type="cofactor">
    <cofactor evidence="9">
        <name>Fe(2+)</name>
        <dbReference type="ChEBI" id="CHEBI:29033"/>
    </cofactor>
    <text evidence="9">Binds 2 Fe(2+) ions per subunit.</text>
</comment>
<dbReference type="GO" id="GO:0006915">
    <property type="term" value="P:apoptotic process"/>
    <property type="evidence" value="ECO:0007669"/>
    <property type="project" value="InterPro"/>
</dbReference>
<keyword evidence="6 9" id="KW-0408">Iron</keyword>
<feature type="binding site" evidence="9">
    <location>
        <position position="237"/>
    </location>
    <ligand>
        <name>Fe cation</name>
        <dbReference type="ChEBI" id="CHEBI:24875"/>
        <label>2</label>
    </ligand>
</feature>
<evidence type="ECO:0000313" key="10">
    <source>
        <dbReference type="Proteomes" id="UP000046393"/>
    </source>
</evidence>
<feature type="binding site" evidence="9">
    <location>
        <position position="81"/>
    </location>
    <ligand>
        <name>Fe cation</name>
        <dbReference type="ChEBI" id="CHEBI:24875"/>
        <label>1</label>
    </ligand>
</feature>
<dbReference type="Pfam" id="PF10236">
    <property type="entry name" value="DAP3"/>
    <property type="match status" value="1"/>
</dbReference>
<evidence type="ECO:0000256" key="3">
    <source>
        <dbReference type="ARBA" id="ARBA00022723"/>
    </source>
</evidence>
<evidence type="ECO:0000256" key="4">
    <source>
        <dbReference type="ARBA" id="ARBA00022737"/>
    </source>
</evidence>
<keyword evidence="4" id="KW-0677">Repeat</keyword>
<dbReference type="GO" id="GO:0005761">
    <property type="term" value="C:mitochondrial ribosome"/>
    <property type="evidence" value="ECO:0007669"/>
    <property type="project" value="InterPro"/>
</dbReference>
<keyword evidence="5 9" id="KW-0560">Oxidoreductase</keyword>
<dbReference type="InterPro" id="IPR019368">
    <property type="entry name" value="Ribosomal_mS29"/>
</dbReference>
<dbReference type="InterPro" id="IPR008092">
    <property type="entry name" value="Ribosomal_mS29_met"/>
</dbReference>
<comment type="similarity">
    <text evidence="9">Belongs to the deoxyhypusine hydroxylase family.</text>
</comment>
<dbReference type="InterPro" id="IPR016024">
    <property type="entry name" value="ARM-type_fold"/>
</dbReference>
<dbReference type="GO" id="GO:0019135">
    <property type="term" value="F:deoxyhypusine monooxygenase activity"/>
    <property type="evidence" value="ECO:0007669"/>
    <property type="project" value="UniProtKB-UniRule"/>
</dbReference>
<keyword evidence="7 9" id="KW-0503">Monooxygenase</keyword>
<dbReference type="STRING" id="451379.A0A158R450"/>
<comment type="function">
    <text evidence="9">Catalyzes the hydroxylation of the N(6)-(4-aminobutyl)-L-lysine intermediate to form hypusine, an essential post-translational modification only found in mature eIF-5A factor.</text>
</comment>
<sequence length="637" mass="71868">MVFTAPKPVLSKEQIEKVGQILQDVTALLILWLCAHANVKFRQPLKARYRAMYILRNLGCDASIEILSKCFNDSSALFKHELAYCLGQTGNVKAVPTLCAVMDDQKQEDIVRHEAGEALGAIGETSALPTLKKYLNDSSQAIAQTCELAVGRIEWAMRQKQKGEDCVGRSPYNSVDPTPASTSTDVKKLGQILVDPKKPLWDRYMSMFALRNINTDESIKALAQGLKCRDSALFRHEVAYVLGQAQSSIAFNELSEGLENMDENRMVRHECAEALGAIATEQCVDVLKKYINDTEAQLGLNDVGGLYLVGEDESKVLNFKDNLPYNFAKQMKTLNECRWLCRKPFLEIRNCLEVVNSVARCATNVDKPSLRLVLWGKYGTGKTLTLCQCLHYAYLEKWVVFHVRSAMYLTRRAVEIQMSLYRNGRINCQSQAIQLLENFKKNNQHLWKKLANLTTQKNYEWTKTEKTLIGKPLTDIVEMGLSAPFTASDCVGVLLKELKSYSSKGAIKLLVTIDKANSLYGKTLVKRIDRSFAPPDALTLVHHLRKLFQRDWTNGACLLVADQSELTSVRDVETIPLFTPLELFGEEVSLEEIGFEAIDPFIAVETEMYSEAEASNLYDYYKDKMWIATKLGNDLRR</sequence>
<evidence type="ECO:0000256" key="2">
    <source>
        <dbReference type="ARBA" id="ARBA00005041"/>
    </source>
</evidence>
<feature type="binding site" evidence="9">
    <location>
        <position position="80"/>
    </location>
    <ligand>
        <name>Fe cation</name>
        <dbReference type="ChEBI" id="CHEBI:24875"/>
        <label>1</label>
    </ligand>
</feature>
<comment type="catalytic activity">
    <reaction evidence="1 9">
        <text>[eIF5A protein]-deoxyhypusine + AH2 + O2 = [eIF5A protein]-hypusine + A + H2O</text>
        <dbReference type="Rhea" id="RHEA:14101"/>
        <dbReference type="Rhea" id="RHEA-COMP:10144"/>
        <dbReference type="Rhea" id="RHEA-COMP:12592"/>
        <dbReference type="ChEBI" id="CHEBI:13193"/>
        <dbReference type="ChEBI" id="CHEBI:15377"/>
        <dbReference type="ChEBI" id="CHEBI:15379"/>
        <dbReference type="ChEBI" id="CHEBI:17499"/>
        <dbReference type="ChEBI" id="CHEBI:82657"/>
        <dbReference type="ChEBI" id="CHEBI:91175"/>
        <dbReference type="EC" id="1.14.99.29"/>
    </reaction>
</comment>
<feature type="binding site" evidence="9">
    <location>
        <position position="270"/>
    </location>
    <ligand>
        <name>Fe cation</name>
        <dbReference type="ChEBI" id="CHEBI:24875"/>
        <label>2</label>
    </ligand>
</feature>
<dbReference type="Pfam" id="PF03130">
    <property type="entry name" value="HEAT_PBS"/>
    <property type="match status" value="2"/>
</dbReference>
<dbReference type="GO" id="GO:0046872">
    <property type="term" value="F:metal ion binding"/>
    <property type="evidence" value="ECO:0007669"/>
    <property type="project" value="UniProtKB-KW"/>
</dbReference>
<evidence type="ECO:0000256" key="9">
    <source>
        <dbReference type="HAMAP-Rule" id="MF_03101"/>
    </source>
</evidence>
<evidence type="ECO:0000256" key="7">
    <source>
        <dbReference type="ARBA" id="ARBA00023033"/>
    </source>
</evidence>
<dbReference type="PANTHER" id="PTHR12697">
    <property type="entry name" value="PBS LYASE HEAT-LIKE PROTEIN"/>
    <property type="match status" value="1"/>
</dbReference>